<dbReference type="AlphaFoldDB" id="L9WK60"/>
<comment type="caution">
    <text evidence="2">The sequence shown here is derived from an EMBL/GenBank/DDBJ whole genome shotgun (WGS) entry which is preliminary data.</text>
</comment>
<feature type="compositionally biased region" description="Acidic residues" evidence="1">
    <location>
        <begin position="178"/>
        <end position="207"/>
    </location>
</feature>
<evidence type="ECO:0000256" key="1">
    <source>
        <dbReference type="SAM" id="MobiDB-lite"/>
    </source>
</evidence>
<name>L9WK60_9EURY</name>
<feature type="region of interest" description="Disordered" evidence="1">
    <location>
        <begin position="134"/>
        <end position="314"/>
    </location>
</feature>
<sequence>MTTTAITRLTVVLVLIGTVAGGAAVAPTTAVLSDHNSFTENQMSAADEWQTTIDEGTLEISDSGATPISVTVTNDLDRAQTVSVTLEIAQLSLTDELQLEAGESAETTLTVPPNELAGGEYTYELTADSGSVSGTAAVRSGGPGGASVTTDDGGDGELDGDRNETSTEREDGNSSGDGDTEPDTVTDETDENDLEENETADNADENEEQAHDTGDDGEETDDEADPVDEDAEDETETGDSDAEDETETDDSDTEDETETDGSDGEDGTETDDSDTEDETDSDDDASDGVVEEDDTTDDGDEDTPSDETDETDGE</sequence>
<evidence type="ECO:0000313" key="3">
    <source>
        <dbReference type="Proteomes" id="UP000011661"/>
    </source>
</evidence>
<reference evidence="2 3" key="1">
    <citation type="journal article" date="2014" name="PLoS Genet.">
        <title>Phylogenetically driven sequencing of extremely halophilic archaea reveals strategies for static and dynamic osmo-response.</title>
        <authorList>
            <person name="Becker E.A."/>
            <person name="Seitzer P.M."/>
            <person name="Tritt A."/>
            <person name="Larsen D."/>
            <person name="Krusor M."/>
            <person name="Yao A.I."/>
            <person name="Wu D."/>
            <person name="Madern D."/>
            <person name="Eisen J.A."/>
            <person name="Darling A.E."/>
            <person name="Facciotti M.T."/>
        </authorList>
    </citation>
    <scope>NUCLEOTIDE SEQUENCE [LARGE SCALE GENOMIC DNA]</scope>
    <source>
        <strain evidence="2 3">JCM 14089</strain>
    </source>
</reference>
<feature type="compositionally biased region" description="Basic and acidic residues" evidence="1">
    <location>
        <begin position="159"/>
        <end position="172"/>
    </location>
</feature>
<dbReference type="PATRIC" id="fig|1230460.4.peg.10"/>
<evidence type="ECO:0000313" key="2">
    <source>
        <dbReference type="EMBL" id="ELY49571.1"/>
    </source>
</evidence>
<proteinExistence type="predicted"/>
<gene>
    <name evidence="2" type="ORF">C495_00040</name>
</gene>
<accession>L9WK60</accession>
<feature type="compositionally biased region" description="Acidic residues" evidence="1">
    <location>
        <begin position="215"/>
        <end position="314"/>
    </location>
</feature>
<dbReference type="Proteomes" id="UP000011661">
    <property type="component" value="Unassembled WGS sequence"/>
</dbReference>
<dbReference type="STRING" id="1230460.C495_00040"/>
<organism evidence="2 3">
    <name type="scientific">Natronorubrum sulfidifaciens JCM 14089</name>
    <dbReference type="NCBI Taxonomy" id="1230460"/>
    <lineage>
        <taxon>Archaea</taxon>
        <taxon>Methanobacteriati</taxon>
        <taxon>Methanobacteriota</taxon>
        <taxon>Stenosarchaea group</taxon>
        <taxon>Halobacteria</taxon>
        <taxon>Halobacteriales</taxon>
        <taxon>Natrialbaceae</taxon>
        <taxon>Natronorubrum</taxon>
    </lineage>
</organism>
<protein>
    <submittedName>
        <fullName evidence="2">Uncharacterized protein</fullName>
    </submittedName>
</protein>
<dbReference type="EMBL" id="AOHX01000001">
    <property type="protein sequence ID" value="ELY49571.1"/>
    <property type="molecule type" value="Genomic_DNA"/>
</dbReference>
<dbReference type="RefSeq" id="WP_008158769.1">
    <property type="nucleotide sequence ID" value="NZ_AOHX01000001.1"/>
</dbReference>
<keyword evidence="3" id="KW-1185">Reference proteome</keyword>